<organism evidence="1 2">
    <name type="scientific">Stieleria magnilauensis</name>
    <dbReference type="NCBI Taxonomy" id="2527963"/>
    <lineage>
        <taxon>Bacteria</taxon>
        <taxon>Pseudomonadati</taxon>
        <taxon>Planctomycetota</taxon>
        <taxon>Planctomycetia</taxon>
        <taxon>Pirellulales</taxon>
        <taxon>Pirellulaceae</taxon>
        <taxon>Stieleria</taxon>
    </lineage>
</organism>
<dbReference type="Proteomes" id="UP000318081">
    <property type="component" value="Chromosome"/>
</dbReference>
<sequence>MTQSSEQSEIDAIKRVIAEGGAMDYVDVVDAVEKRFRIKTSAATVEQVHHDLVNAADEVADQVGGADDHFSPSLGVSMTAKLPSESAGATSAEGTSNDHMTLAMQFVKSVGGLNRAKSALAELEAMLRR</sequence>
<gene>
    <name evidence="1" type="ORF">TBK1r_31390</name>
</gene>
<keyword evidence="2" id="KW-1185">Reference proteome</keyword>
<name>A0ABX5XQB7_9BACT</name>
<evidence type="ECO:0000313" key="1">
    <source>
        <dbReference type="EMBL" id="QDV84194.1"/>
    </source>
</evidence>
<evidence type="ECO:0000313" key="2">
    <source>
        <dbReference type="Proteomes" id="UP000318081"/>
    </source>
</evidence>
<proteinExistence type="predicted"/>
<dbReference type="EMBL" id="CP036432">
    <property type="protein sequence ID" value="QDV84194.1"/>
    <property type="molecule type" value="Genomic_DNA"/>
</dbReference>
<reference evidence="1 2" key="1">
    <citation type="submission" date="2019-02" db="EMBL/GenBank/DDBJ databases">
        <title>Deep-cultivation of Planctomycetes and their phenomic and genomic characterization uncovers novel biology.</title>
        <authorList>
            <person name="Wiegand S."/>
            <person name="Jogler M."/>
            <person name="Boedeker C."/>
            <person name="Pinto D."/>
            <person name="Vollmers J."/>
            <person name="Rivas-Marin E."/>
            <person name="Kohn T."/>
            <person name="Peeters S.H."/>
            <person name="Heuer A."/>
            <person name="Rast P."/>
            <person name="Oberbeckmann S."/>
            <person name="Bunk B."/>
            <person name="Jeske O."/>
            <person name="Meyerdierks A."/>
            <person name="Storesund J.E."/>
            <person name="Kallscheuer N."/>
            <person name="Luecker S."/>
            <person name="Lage O.M."/>
            <person name="Pohl T."/>
            <person name="Merkel B.J."/>
            <person name="Hornburger P."/>
            <person name="Mueller R.-W."/>
            <person name="Bruemmer F."/>
            <person name="Labrenz M."/>
            <person name="Spormann A.M."/>
            <person name="Op den Camp H."/>
            <person name="Overmann J."/>
            <person name="Amann R."/>
            <person name="Jetten M.S.M."/>
            <person name="Mascher T."/>
            <person name="Medema M.H."/>
            <person name="Devos D.P."/>
            <person name="Kaster A.-K."/>
            <person name="Ovreas L."/>
            <person name="Rohde M."/>
            <person name="Galperin M.Y."/>
            <person name="Jogler C."/>
        </authorList>
    </citation>
    <scope>NUCLEOTIDE SEQUENCE [LARGE SCALE GENOMIC DNA]</scope>
    <source>
        <strain evidence="1 2">TBK1r</strain>
    </source>
</reference>
<accession>A0ABX5XQB7</accession>
<dbReference type="RefSeq" id="WP_145212114.1">
    <property type="nucleotide sequence ID" value="NZ_CP036432.1"/>
</dbReference>
<protein>
    <submittedName>
        <fullName evidence="1">Uncharacterized protein</fullName>
    </submittedName>
</protein>